<dbReference type="InterPro" id="IPR008638">
    <property type="entry name" value="FhaB/CdiA-like_TPS"/>
</dbReference>
<dbReference type="Gene3D" id="2.160.20.10">
    <property type="entry name" value="Single-stranded right-handed beta-helix, Pectin lyase-like"/>
    <property type="match status" value="2"/>
</dbReference>
<dbReference type="NCBIfam" id="TIGR01901">
    <property type="entry name" value="adhes_NPXG"/>
    <property type="match status" value="1"/>
</dbReference>
<keyword evidence="4" id="KW-1185">Reference proteome</keyword>
<keyword evidence="1" id="KW-0472">Membrane</keyword>
<evidence type="ECO:0000259" key="2">
    <source>
        <dbReference type="SMART" id="SM00912"/>
    </source>
</evidence>
<sequence length="699" mass="71182">MSFRQRLRQRLWWRYPSFLFIFVGMGMGMLLPIAVAAQPITADGTLSTAVTSPDNLNFTITNGNQPNSGGNLFHSFNQFSVPTGGSATFNLVNTPNITTIFSRVTGGNVSSIDGLIQTINNSNPVSLFLLNPNGIIFGKSASLNIGGSFIATTANSIKFADGVEFSATNNQSSPLLTIASPVGLNMGSNAGAIAVQNTGHHLIEGNIPIQNGTTPVGLQVAIGKTLALIGGDVTLEGGILNAPSGHIEIGSAKSGTVNLNMTSSRWNFDYANLTEYGHIQFSKQALANASGSPAGSIHFQGKNISINEGSVALLTNQGNQGSGNITINASESLEMRGVGTNGFTQSLLAVDTITGDGGNLVITAPRLLLEDGGKINTHTFGSGTAGNISVAVDSIQISGFSALNPATTRSGIMSETRGSGRAGDIQVTTQQLRMQDGGSITGASFGTGATGNVIVDSSKSIEMKGETPISFSASLIGTVSFNRGNGGNVTINTAKLTVQNGAGISASTLGQGNAGTLRINVSEQISVSGVSAASGKAGAISASASVLPLVFQKTFGLSALPTGNSGDLIINTPILQIKDGGEVRVSHQGIGNAGNLFINAGAIALDRAGSISAATNSGEGGQINIRTNTLLLRHGSNITATAGGNGNGGNININAPVILGIENSDIIANAVRGSGGNINIVIAQPREIDKKAKADKLKI</sequence>
<dbReference type="SMART" id="SM00912">
    <property type="entry name" value="Haemagg_act"/>
    <property type="match status" value="1"/>
</dbReference>
<feature type="domain" description="Filamentous haemagglutinin FhaB/tRNA nuclease CdiA-like TPS" evidence="2">
    <location>
        <begin position="42"/>
        <end position="160"/>
    </location>
</feature>
<evidence type="ECO:0000313" key="3">
    <source>
        <dbReference type="EMBL" id="MDG3497104.1"/>
    </source>
</evidence>
<proteinExistence type="predicted"/>
<dbReference type="AlphaFoldDB" id="A0A9X4MCM6"/>
<name>A0A9X4MCM6_9CYAN</name>
<evidence type="ECO:0000313" key="4">
    <source>
        <dbReference type="Proteomes" id="UP001152872"/>
    </source>
</evidence>
<dbReference type="InterPro" id="IPR012334">
    <property type="entry name" value="Pectin_lyas_fold"/>
</dbReference>
<keyword evidence="1" id="KW-0812">Transmembrane</keyword>
<dbReference type="Pfam" id="PF05860">
    <property type="entry name" value="TPS"/>
    <property type="match status" value="1"/>
</dbReference>
<dbReference type="Proteomes" id="UP001152872">
    <property type="component" value="Unassembled WGS sequence"/>
</dbReference>
<dbReference type="InterPro" id="IPR011050">
    <property type="entry name" value="Pectin_lyase_fold/virulence"/>
</dbReference>
<protein>
    <submittedName>
        <fullName evidence="3">Filamentous hemagglutinin N-terminal domain-containing protein</fullName>
    </submittedName>
</protein>
<gene>
    <name evidence="3" type="ORF">FEV09_21425</name>
</gene>
<evidence type="ECO:0000256" key="1">
    <source>
        <dbReference type="SAM" id="Phobius"/>
    </source>
</evidence>
<dbReference type="EMBL" id="VBTY01000280">
    <property type="protein sequence ID" value="MDG3497104.1"/>
    <property type="molecule type" value="Genomic_DNA"/>
</dbReference>
<comment type="caution">
    <text evidence="3">The sequence shown here is derived from an EMBL/GenBank/DDBJ whole genome shotgun (WGS) entry which is preliminary data.</text>
</comment>
<dbReference type="RefSeq" id="WP_009629310.1">
    <property type="nucleotide sequence ID" value="NZ_VBTY01000280.1"/>
</dbReference>
<reference evidence="3" key="1">
    <citation type="submission" date="2019-05" db="EMBL/GenBank/DDBJ databases">
        <title>Whole genome sequencing of Pseudanabaena catenata USMAC16.</title>
        <authorList>
            <person name="Khan Z."/>
            <person name="Omar W.M."/>
            <person name="Convey P."/>
            <person name="Merican F."/>
            <person name="Najimudin N."/>
        </authorList>
    </citation>
    <scope>NUCLEOTIDE SEQUENCE</scope>
    <source>
        <strain evidence="3">USMAC16</strain>
    </source>
</reference>
<accession>A0A9X4MCM6</accession>
<feature type="transmembrane region" description="Helical" evidence="1">
    <location>
        <begin position="12"/>
        <end position="35"/>
    </location>
</feature>
<keyword evidence="1" id="KW-1133">Transmembrane helix</keyword>
<dbReference type="SUPFAM" id="SSF51126">
    <property type="entry name" value="Pectin lyase-like"/>
    <property type="match status" value="3"/>
</dbReference>
<organism evidence="3 4">
    <name type="scientific">Pseudanabaena catenata USMAC16</name>
    <dbReference type="NCBI Taxonomy" id="1855837"/>
    <lineage>
        <taxon>Bacteria</taxon>
        <taxon>Bacillati</taxon>
        <taxon>Cyanobacteriota</taxon>
        <taxon>Cyanophyceae</taxon>
        <taxon>Pseudanabaenales</taxon>
        <taxon>Pseudanabaenaceae</taxon>
        <taxon>Pseudanabaena</taxon>
    </lineage>
</organism>